<dbReference type="InterPro" id="IPR001789">
    <property type="entry name" value="Sig_transdc_resp-reg_receiver"/>
</dbReference>
<dbReference type="SUPFAM" id="SSF63829">
    <property type="entry name" value="Calcium-dependent phosphotriesterase"/>
    <property type="match status" value="3"/>
</dbReference>
<organism evidence="20 21">
    <name type="scientific">Larkinella punicea</name>
    <dbReference type="NCBI Taxonomy" id="2315727"/>
    <lineage>
        <taxon>Bacteria</taxon>
        <taxon>Pseudomonadati</taxon>
        <taxon>Bacteroidota</taxon>
        <taxon>Cytophagia</taxon>
        <taxon>Cytophagales</taxon>
        <taxon>Spirosomataceae</taxon>
        <taxon>Larkinella</taxon>
    </lineage>
</organism>
<keyword evidence="4" id="KW-1003">Cell membrane</keyword>
<dbReference type="InterPro" id="IPR011123">
    <property type="entry name" value="Y_Y_Y"/>
</dbReference>
<feature type="domain" description="HTH araC/xylS-type" evidence="17">
    <location>
        <begin position="1250"/>
        <end position="1348"/>
    </location>
</feature>
<keyword evidence="11" id="KW-0805">Transcription regulation</keyword>
<keyword evidence="9" id="KW-0067">ATP-binding</keyword>
<dbReference type="InterPro" id="IPR009057">
    <property type="entry name" value="Homeodomain-like_sf"/>
</dbReference>
<evidence type="ECO:0000256" key="8">
    <source>
        <dbReference type="ARBA" id="ARBA00022777"/>
    </source>
</evidence>
<feature type="domain" description="Response regulatory" evidence="19">
    <location>
        <begin position="1102"/>
        <end position="1217"/>
    </location>
</feature>
<comment type="subcellular location">
    <subcellularLocation>
        <location evidence="2">Cell membrane</location>
    </subcellularLocation>
</comment>
<dbReference type="InterPro" id="IPR011006">
    <property type="entry name" value="CheY-like_superfamily"/>
</dbReference>
<dbReference type="SUPFAM" id="SSF47384">
    <property type="entry name" value="Homodimeric domain of signal transducing histidine kinase"/>
    <property type="match status" value="1"/>
</dbReference>
<dbReference type="Pfam" id="PF07495">
    <property type="entry name" value="Y_Y_Y"/>
    <property type="match status" value="1"/>
</dbReference>
<keyword evidence="8 20" id="KW-0418">Kinase</keyword>
<gene>
    <name evidence="20" type="ORF">DUE52_08785</name>
</gene>
<dbReference type="RefSeq" id="WP_114405621.1">
    <property type="nucleotide sequence ID" value="NZ_QOWE01000006.1"/>
</dbReference>
<keyword evidence="7" id="KW-0547">Nucleotide-binding</keyword>
<dbReference type="Gene3D" id="2.60.40.10">
    <property type="entry name" value="Immunoglobulins"/>
    <property type="match status" value="1"/>
</dbReference>
<dbReference type="Gene3D" id="2.130.10.10">
    <property type="entry name" value="YVTN repeat-like/Quinoprotein amine dehydrogenase"/>
    <property type="match status" value="2"/>
</dbReference>
<dbReference type="SMART" id="SM00388">
    <property type="entry name" value="HisKA"/>
    <property type="match status" value="1"/>
</dbReference>
<evidence type="ECO:0000259" key="17">
    <source>
        <dbReference type="PROSITE" id="PS01124"/>
    </source>
</evidence>
<evidence type="ECO:0000259" key="18">
    <source>
        <dbReference type="PROSITE" id="PS50109"/>
    </source>
</evidence>
<dbReference type="InterPro" id="IPR011110">
    <property type="entry name" value="Reg_prop"/>
</dbReference>
<dbReference type="Gene3D" id="1.10.287.130">
    <property type="match status" value="1"/>
</dbReference>
<dbReference type="CDD" id="cd00082">
    <property type="entry name" value="HisKA"/>
    <property type="match status" value="1"/>
</dbReference>
<dbReference type="Pfam" id="PF12833">
    <property type="entry name" value="HTH_18"/>
    <property type="match status" value="1"/>
</dbReference>
<dbReference type="Pfam" id="PF00512">
    <property type="entry name" value="HisKA"/>
    <property type="match status" value="1"/>
</dbReference>
<dbReference type="InterPro" id="IPR036116">
    <property type="entry name" value="FN3_sf"/>
</dbReference>
<keyword evidence="6" id="KW-0808">Transferase</keyword>
<evidence type="ECO:0000313" key="21">
    <source>
        <dbReference type="Proteomes" id="UP000253383"/>
    </source>
</evidence>
<evidence type="ECO:0000256" key="16">
    <source>
        <dbReference type="SAM" id="Phobius"/>
    </source>
</evidence>
<dbReference type="PRINTS" id="PR00344">
    <property type="entry name" value="BCTRLSENSOR"/>
</dbReference>
<dbReference type="PANTHER" id="PTHR43547:SF2">
    <property type="entry name" value="HYBRID SIGNAL TRANSDUCTION HISTIDINE KINASE C"/>
    <property type="match status" value="1"/>
</dbReference>
<dbReference type="OrthoDB" id="9797097at2"/>
<dbReference type="EMBL" id="QOWE01000006">
    <property type="protein sequence ID" value="RCR69924.1"/>
    <property type="molecule type" value="Genomic_DNA"/>
</dbReference>
<evidence type="ECO:0000256" key="15">
    <source>
        <dbReference type="PROSITE-ProRule" id="PRU00169"/>
    </source>
</evidence>
<evidence type="ECO:0000259" key="19">
    <source>
        <dbReference type="PROSITE" id="PS50110"/>
    </source>
</evidence>
<dbReference type="PROSITE" id="PS00041">
    <property type="entry name" value="HTH_ARAC_FAMILY_1"/>
    <property type="match status" value="1"/>
</dbReference>
<keyword evidence="12" id="KW-0238">DNA-binding</keyword>
<dbReference type="SUPFAM" id="SSF55874">
    <property type="entry name" value="ATPase domain of HSP90 chaperone/DNA topoisomerase II/histidine kinase"/>
    <property type="match status" value="1"/>
</dbReference>
<dbReference type="InterPro" id="IPR018062">
    <property type="entry name" value="HTH_AraC-typ_CS"/>
</dbReference>
<evidence type="ECO:0000256" key="6">
    <source>
        <dbReference type="ARBA" id="ARBA00022679"/>
    </source>
</evidence>
<dbReference type="Gene3D" id="1.10.10.60">
    <property type="entry name" value="Homeodomain-like"/>
    <property type="match status" value="1"/>
</dbReference>
<dbReference type="InterPro" id="IPR003661">
    <property type="entry name" value="HisK_dim/P_dom"/>
</dbReference>
<dbReference type="InterPro" id="IPR013783">
    <property type="entry name" value="Ig-like_fold"/>
</dbReference>
<comment type="caution">
    <text evidence="20">The sequence shown here is derived from an EMBL/GenBank/DDBJ whole genome shotgun (WGS) entry which is preliminary data.</text>
</comment>
<dbReference type="Pfam" id="PF02518">
    <property type="entry name" value="HATPase_c"/>
    <property type="match status" value="1"/>
</dbReference>
<dbReference type="GO" id="GO:0000155">
    <property type="term" value="F:phosphorelay sensor kinase activity"/>
    <property type="evidence" value="ECO:0007669"/>
    <property type="project" value="InterPro"/>
</dbReference>
<evidence type="ECO:0000313" key="20">
    <source>
        <dbReference type="EMBL" id="RCR69924.1"/>
    </source>
</evidence>
<evidence type="ECO:0000256" key="14">
    <source>
        <dbReference type="ARBA" id="ARBA00023163"/>
    </source>
</evidence>
<keyword evidence="10" id="KW-0902">Two-component regulatory system</keyword>
<feature type="modified residue" description="4-aspartylphosphate" evidence="15">
    <location>
        <position position="1150"/>
    </location>
</feature>
<dbReference type="PANTHER" id="PTHR43547">
    <property type="entry name" value="TWO-COMPONENT HISTIDINE KINASE"/>
    <property type="match status" value="1"/>
</dbReference>
<evidence type="ECO:0000256" key="5">
    <source>
        <dbReference type="ARBA" id="ARBA00022553"/>
    </source>
</evidence>
<evidence type="ECO:0000256" key="3">
    <source>
        <dbReference type="ARBA" id="ARBA00012438"/>
    </source>
</evidence>
<dbReference type="GO" id="GO:0003700">
    <property type="term" value="F:DNA-binding transcription factor activity"/>
    <property type="evidence" value="ECO:0007669"/>
    <property type="project" value="InterPro"/>
</dbReference>
<dbReference type="InterPro" id="IPR005467">
    <property type="entry name" value="His_kinase_dom"/>
</dbReference>
<dbReference type="SUPFAM" id="SSF46689">
    <property type="entry name" value="Homeodomain-like"/>
    <property type="match status" value="1"/>
</dbReference>
<evidence type="ECO:0000256" key="11">
    <source>
        <dbReference type="ARBA" id="ARBA00023015"/>
    </source>
</evidence>
<dbReference type="InterPro" id="IPR004358">
    <property type="entry name" value="Sig_transdc_His_kin-like_C"/>
</dbReference>
<dbReference type="InterPro" id="IPR036890">
    <property type="entry name" value="HATPase_C_sf"/>
</dbReference>
<dbReference type="SMART" id="SM00448">
    <property type="entry name" value="REC"/>
    <property type="match status" value="1"/>
</dbReference>
<proteinExistence type="predicted"/>
<name>A0A368JTB6_9BACT</name>
<keyword evidence="14" id="KW-0804">Transcription</keyword>
<dbReference type="InterPro" id="IPR015943">
    <property type="entry name" value="WD40/YVTN_repeat-like_dom_sf"/>
</dbReference>
<evidence type="ECO:0000256" key="12">
    <source>
        <dbReference type="ARBA" id="ARBA00023125"/>
    </source>
</evidence>
<dbReference type="FunFam" id="3.30.565.10:FF:000023">
    <property type="entry name" value="PAS domain-containing sensor histidine kinase"/>
    <property type="match status" value="1"/>
</dbReference>
<dbReference type="InterPro" id="IPR003594">
    <property type="entry name" value="HATPase_dom"/>
</dbReference>
<accession>A0A368JTB6</accession>
<dbReference type="GO" id="GO:0005886">
    <property type="term" value="C:plasma membrane"/>
    <property type="evidence" value="ECO:0007669"/>
    <property type="project" value="UniProtKB-SubCell"/>
</dbReference>
<dbReference type="SMART" id="SM00342">
    <property type="entry name" value="HTH_ARAC"/>
    <property type="match status" value="1"/>
</dbReference>
<dbReference type="GO" id="GO:0005524">
    <property type="term" value="F:ATP binding"/>
    <property type="evidence" value="ECO:0007669"/>
    <property type="project" value="UniProtKB-KW"/>
</dbReference>
<feature type="transmembrane region" description="Helical" evidence="16">
    <location>
        <begin position="786"/>
        <end position="804"/>
    </location>
</feature>
<evidence type="ECO:0000256" key="1">
    <source>
        <dbReference type="ARBA" id="ARBA00000085"/>
    </source>
</evidence>
<sequence>MIRPYWLILLVIPLLRSYAQSNQPPRISGKSPIANQFEHLSVEDGLSNDFITAILQDRDGFMWFGTGEGLNKYDGSAFTVFKPDPSRPTRSFQNGYIMGLCEGDSSQLWAVTRGGGLHEINRKTGVVIPHPIHANQANRWNNQHSIFIDQQRIIWISAYAGLARYDPARHHFTLYPSPVADVPVITAFEDRQHRFWVATHQGLYRFDRPTGKFTPVMVQGLKGPQPSFQSFYLDENDVLWLGTALAGYSLFKLDLRSQPWNLVPYNPRGELHSFVWRNTIHRDSTGIIWIGTTNGLQGINPASDQVFTYQSDPGRYKGLASSSIQALYHDRSGMFWIGTNNGIDRQAVNTKPFSTYQVKANERRAHVPENRVYAVFKDTRGQLWFNNSPGIYRLSADQQRLDPIPPEKLGAVGDHYNEVRSFLPDGKDGIWLGSYDGLYHFDQTSGRFTAYPSEMPAQFIAVRQKAGKPQGDVWIGGDGGFASFNVRTHRYTYYRYQPGKPGGIPDRFVYGLLVSQSGEVWILIHRLGLCRLNPKTGQITRYSAGPKGHLSSNDVRTIYEDSNGIIWIGTYLGGLNRFDPKTGLFSTITHQDGIPGNTIVGITGDASGHLWLSTNDGLCRVDPRTKAIRTYQVSDGLPTNNFKQNAVFRHGNQLIFGSENGIVQFDPDQIRDDNRPFPVYVTGLTVMDKPRKITGNVIHLQHDENFLSIAFAALAYDQPRQNQYAYQLVGINPDWVQNGNRTVVNFTSLPPGHYTFRVKAANSNGFWSPHEAVIQVIVQPPWWATWWAYGLYGLAIAGVIWGYIRFSTSRFRQRQELELNRRQAEQLKAVDELKTRFFSNMTHEFRTPLSLIIAPVEKLLQEGRFDGPMLRLIHQNAEQLLRLINQLLDIAKLEGNHMTVSPMQGEVSDFIHPIVAVFQRAAEQKGITLTCTMDHFPAQAQLFDADKWEKILTNLLANALKFTGAGGSITLTVAPVWVADEMTGVQFQLVDSGIGMAQHHIPHIFNRFYQADTSTTRAHEGTGLGLSLVHELIQLLGGHIAVESEVGVGTRFNWTLPVSPVTNVDHPRIRVSGAPLPVADPRIPLDLIPATNPSPEGNAAPRILIVEDNQELREFLVGELTASYQVLQAVDGQQGWEVTQAELPDIVLTDVMMPRLDGHELSRLIKNHADTDHIAVVMLTAKTAQPSRLRGLQEGADDYLTKPFSMAELRLRLQNLLNRQQRLRERYQQQFLATANAPSAEAEVIHPLLERIYDLMDERLDDPQLSVEWLADQLAISRRTLHRKVVSLTPWVPNELIRQYRIRKAARLLQAGHTVSETADLVGFSTPSHFAMVFKEVYQQTPTEFMTSPSKSL</sequence>
<dbReference type="SUPFAM" id="SSF49265">
    <property type="entry name" value="Fibronectin type III"/>
    <property type="match status" value="1"/>
</dbReference>
<evidence type="ECO:0000256" key="13">
    <source>
        <dbReference type="ARBA" id="ARBA00023136"/>
    </source>
</evidence>
<feature type="domain" description="Histidine kinase" evidence="18">
    <location>
        <begin position="840"/>
        <end position="1060"/>
    </location>
</feature>
<comment type="catalytic activity">
    <reaction evidence="1">
        <text>ATP + protein L-histidine = ADP + protein N-phospho-L-histidine.</text>
        <dbReference type="EC" id="2.7.13.3"/>
    </reaction>
</comment>
<reference evidence="20 21" key="1">
    <citation type="submission" date="2018-07" db="EMBL/GenBank/DDBJ databases">
        <title>Genome analysis of Larkinella rosea.</title>
        <authorList>
            <person name="Zhou Z."/>
            <person name="Wang G."/>
        </authorList>
    </citation>
    <scope>NUCLEOTIDE SEQUENCE [LARGE SCALE GENOMIC DNA]</scope>
    <source>
        <strain evidence="21">zzj9</strain>
    </source>
</reference>
<dbReference type="Gene3D" id="3.30.565.10">
    <property type="entry name" value="Histidine kinase-like ATPase, C-terminal domain"/>
    <property type="match status" value="1"/>
</dbReference>
<dbReference type="SMART" id="SM00387">
    <property type="entry name" value="HATPase_c"/>
    <property type="match status" value="1"/>
</dbReference>
<dbReference type="InterPro" id="IPR018060">
    <property type="entry name" value="HTH_AraC"/>
</dbReference>
<keyword evidence="21" id="KW-1185">Reference proteome</keyword>
<evidence type="ECO:0000256" key="7">
    <source>
        <dbReference type="ARBA" id="ARBA00022741"/>
    </source>
</evidence>
<dbReference type="GO" id="GO:0043565">
    <property type="term" value="F:sequence-specific DNA binding"/>
    <property type="evidence" value="ECO:0007669"/>
    <property type="project" value="InterPro"/>
</dbReference>
<dbReference type="EC" id="2.7.13.3" evidence="3"/>
<evidence type="ECO:0000256" key="4">
    <source>
        <dbReference type="ARBA" id="ARBA00022475"/>
    </source>
</evidence>
<dbReference type="InterPro" id="IPR036097">
    <property type="entry name" value="HisK_dim/P_sf"/>
</dbReference>
<dbReference type="Pfam" id="PF07494">
    <property type="entry name" value="Reg_prop"/>
    <property type="match status" value="3"/>
</dbReference>
<dbReference type="Proteomes" id="UP000253383">
    <property type="component" value="Unassembled WGS sequence"/>
</dbReference>
<evidence type="ECO:0000256" key="9">
    <source>
        <dbReference type="ARBA" id="ARBA00022840"/>
    </source>
</evidence>
<evidence type="ECO:0000256" key="2">
    <source>
        <dbReference type="ARBA" id="ARBA00004236"/>
    </source>
</evidence>
<keyword evidence="13 16" id="KW-0472">Membrane</keyword>
<dbReference type="Gene3D" id="3.40.50.2300">
    <property type="match status" value="1"/>
</dbReference>
<dbReference type="PROSITE" id="PS01124">
    <property type="entry name" value="HTH_ARAC_FAMILY_2"/>
    <property type="match status" value="1"/>
</dbReference>
<keyword evidence="16" id="KW-1133">Transmembrane helix</keyword>
<dbReference type="SUPFAM" id="SSF52172">
    <property type="entry name" value="CheY-like"/>
    <property type="match status" value="1"/>
</dbReference>
<dbReference type="CDD" id="cd16922">
    <property type="entry name" value="HATPase_EvgS-ArcB-TorS-like"/>
    <property type="match status" value="1"/>
</dbReference>
<evidence type="ECO:0000256" key="10">
    <source>
        <dbReference type="ARBA" id="ARBA00023012"/>
    </source>
</evidence>
<dbReference type="PROSITE" id="PS50110">
    <property type="entry name" value="RESPONSE_REGULATORY"/>
    <property type="match status" value="1"/>
</dbReference>
<keyword evidence="16" id="KW-0812">Transmembrane</keyword>
<dbReference type="PROSITE" id="PS50109">
    <property type="entry name" value="HIS_KIN"/>
    <property type="match status" value="1"/>
</dbReference>
<dbReference type="Pfam" id="PF00072">
    <property type="entry name" value="Response_reg"/>
    <property type="match status" value="1"/>
</dbReference>
<keyword evidence="5 15" id="KW-0597">Phosphoprotein</keyword>
<protein>
    <recommendedName>
        <fullName evidence="3">histidine kinase</fullName>
        <ecNumber evidence="3">2.7.13.3</ecNumber>
    </recommendedName>
</protein>